<dbReference type="EMBL" id="JAGPNK010000008">
    <property type="protein sequence ID" value="KAH7316837.1"/>
    <property type="molecule type" value="Genomic_DNA"/>
</dbReference>
<evidence type="ECO:0000256" key="2">
    <source>
        <dbReference type="SAM" id="SignalP"/>
    </source>
</evidence>
<gene>
    <name evidence="3" type="ORF">B0I35DRAFT_434096</name>
</gene>
<reference evidence="3" key="1">
    <citation type="journal article" date="2021" name="Nat. Commun.">
        <title>Genetic determinants of endophytism in the Arabidopsis root mycobiome.</title>
        <authorList>
            <person name="Mesny F."/>
            <person name="Miyauchi S."/>
            <person name="Thiergart T."/>
            <person name="Pickel B."/>
            <person name="Atanasova L."/>
            <person name="Karlsson M."/>
            <person name="Huettel B."/>
            <person name="Barry K.W."/>
            <person name="Haridas S."/>
            <person name="Chen C."/>
            <person name="Bauer D."/>
            <person name="Andreopoulos W."/>
            <person name="Pangilinan J."/>
            <person name="LaButti K."/>
            <person name="Riley R."/>
            <person name="Lipzen A."/>
            <person name="Clum A."/>
            <person name="Drula E."/>
            <person name="Henrissat B."/>
            <person name="Kohler A."/>
            <person name="Grigoriev I.V."/>
            <person name="Martin F.M."/>
            <person name="Hacquard S."/>
        </authorList>
    </citation>
    <scope>NUCLEOTIDE SEQUENCE</scope>
    <source>
        <strain evidence="3">MPI-CAGE-CH-0235</strain>
    </source>
</reference>
<dbReference type="Proteomes" id="UP000813444">
    <property type="component" value="Unassembled WGS sequence"/>
</dbReference>
<keyword evidence="4" id="KW-1185">Reference proteome</keyword>
<evidence type="ECO:0000256" key="1">
    <source>
        <dbReference type="SAM" id="MobiDB-lite"/>
    </source>
</evidence>
<feature type="compositionally biased region" description="Low complexity" evidence="1">
    <location>
        <begin position="58"/>
        <end position="67"/>
    </location>
</feature>
<feature type="region of interest" description="Disordered" evidence="1">
    <location>
        <begin position="58"/>
        <end position="82"/>
    </location>
</feature>
<dbReference type="AlphaFoldDB" id="A0A8K0SKK6"/>
<evidence type="ECO:0000313" key="3">
    <source>
        <dbReference type="EMBL" id="KAH7316837.1"/>
    </source>
</evidence>
<evidence type="ECO:0000313" key="4">
    <source>
        <dbReference type="Proteomes" id="UP000813444"/>
    </source>
</evidence>
<name>A0A8K0SKK6_9HYPO</name>
<protein>
    <submittedName>
        <fullName evidence="3">Uncharacterized protein</fullName>
    </submittedName>
</protein>
<feature type="signal peptide" evidence="2">
    <location>
        <begin position="1"/>
        <end position="19"/>
    </location>
</feature>
<sequence length="385" mass="43279">MFFLVLCFLVAMVPPFLIARERRARMPGQHVLPVLPRHPLPPAIAPVRGRPVVLPVPLAESSSSSEKPQPEEPQPVEPQFHPSPGDIKLVREMLCEWTTIPVDVVDEILDYAEYWAHSSNEIDFNLEHGSHLKISGTSPSKNKFLLRSYPVGLTNPDGQKHLADELAYDTTEARPWPLTTPHQDTYFNKLADYQAPPLEAPVRKVVFTIKSKDQGWGGRGQDHGTYQGSHTWFEAGLEKFDAADTCDPQCVYDVRFRSTETVDPPLPVCTLRPILPPLEKSENPEVEFQCSHPLHGEPNVVIQHNVMAGKNMKEHVVTWSWLDDISPDSPEAESLAQQGRGKATGDGSFVRNLRMGDVITVWGKARFPGWMNHVEKVKIDIYWAV</sequence>
<feature type="chain" id="PRO_5035459560" evidence="2">
    <location>
        <begin position="20"/>
        <end position="385"/>
    </location>
</feature>
<organism evidence="3 4">
    <name type="scientific">Stachybotrys elegans</name>
    <dbReference type="NCBI Taxonomy" id="80388"/>
    <lineage>
        <taxon>Eukaryota</taxon>
        <taxon>Fungi</taxon>
        <taxon>Dikarya</taxon>
        <taxon>Ascomycota</taxon>
        <taxon>Pezizomycotina</taxon>
        <taxon>Sordariomycetes</taxon>
        <taxon>Hypocreomycetidae</taxon>
        <taxon>Hypocreales</taxon>
        <taxon>Stachybotryaceae</taxon>
        <taxon>Stachybotrys</taxon>
    </lineage>
</organism>
<dbReference type="OrthoDB" id="66095at2759"/>
<accession>A0A8K0SKK6</accession>
<keyword evidence="2" id="KW-0732">Signal</keyword>
<comment type="caution">
    <text evidence="3">The sequence shown here is derived from an EMBL/GenBank/DDBJ whole genome shotgun (WGS) entry which is preliminary data.</text>
</comment>
<proteinExistence type="predicted"/>